<name>A0AAV9JN47_9PEZI</name>
<dbReference type="AlphaFoldDB" id="A0AAV9JN47"/>
<accession>A0AAV9JN47</accession>
<dbReference type="EMBL" id="JAVFHQ010000015">
    <property type="protein sequence ID" value="KAK4546429.1"/>
    <property type="molecule type" value="Genomic_DNA"/>
</dbReference>
<evidence type="ECO:0000313" key="1">
    <source>
        <dbReference type="EMBL" id="KAK4546429.1"/>
    </source>
</evidence>
<keyword evidence="2" id="KW-1185">Reference proteome</keyword>
<evidence type="ECO:0000313" key="2">
    <source>
        <dbReference type="Proteomes" id="UP001324427"/>
    </source>
</evidence>
<reference evidence="1 2" key="1">
    <citation type="submission" date="2021-11" db="EMBL/GenBank/DDBJ databases">
        <title>Black yeast isolated from Biological Soil Crust.</title>
        <authorList>
            <person name="Kurbessoian T."/>
        </authorList>
    </citation>
    <scope>NUCLEOTIDE SEQUENCE [LARGE SCALE GENOMIC DNA]</scope>
    <source>
        <strain evidence="1 2">CCFEE 5522</strain>
    </source>
</reference>
<sequence>MGKPKTQLPGITTACKQLRDEILAMPNSSEGRAIFYSRNTFHLSLGALEELLQSSPRRDPPPPRPSSIAKPWLARIGAANARLTQTLNLPIERWRTNDSRHNDFVLGANRYLSDEVSFFVLYAGEAAAARTVTLSELRYGDKPARDGGRERSVPAITLPVEDQEAARQRVKQAMGDEARRVKQAQSDGQLTLRQYADLAGRLQQCRKQLEALVQLLAAACRVRRGE</sequence>
<dbReference type="Proteomes" id="UP001324427">
    <property type="component" value="Unassembled WGS sequence"/>
</dbReference>
<protein>
    <submittedName>
        <fullName evidence="1">Uncharacterized protein</fullName>
    </submittedName>
</protein>
<gene>
    <name evidence="1" type="ORF">LTR36_002106</name>
</gene>
<comment type="caution">
    <text evidence="1">The sequence shown here is derived from an EMBL/GenBank/DDBJ whole genome shotgun (WGS) entry which is preliminary data.</text>
</comment>
<proteinExistence type="predicted"/>
<organism evidence="1 2">
    <name type="scientific">Oleoguttula mirabilis</name>
    <dbReference type="NCBI Taxonomy" id="1507867"/>
    <lineage>
        <taxon>Eukaryota</taxon>
        <taxon>Fungi</taxon>
        <taxon>Dikarya</taxon>
        <taxon>Ascomycota</taxon>
        <taxon>Pezizomycotina</taxon>
        <taxon>Dothideomycetes</taxon>
        <taxon>Dothideomycetidae</taxon>
        <taxon>Mycosphaerellales</taxon>
        <taxon>Teratosphaeriaceae</taxon>
        <taxon>Oleoguttula</taxon>
    </lineage>
</organism>